<evidence type="ECO:0000256" key="1">
    <source>
        <dbReference type="ARBA" id="ARBA00009199"/>
    </source>
</evidence>
<evidence type="ECO:0000313" key="4">
    <source>
        <dbReference type="EMBL" id="MBO2442687.1"/>
    </source>
</evidence>
<dbReference type="SUPFAM" id="SSF75304">
    <property type="entry name" value="Amidase signature (AS) enzymes"/>
    <property type="match status" value="1"/>
</dbReference>
<dbReference type="Proteomes" id="UP000666915">
    <property type="component" value="Unassembled WGS sequence"/>
</dbReference>
<feature type="region of interest" description="Disordered" evidence="2">
    <location>
        <begin position="478"/>
        <end position="499"/>
    </location>
</feature>
<dbReference type="InterPro" id="IPR023631">
    <property type="entry name" value="Amidase_dom"/>
</dbReference>
<comment type="caution">
    <text evidence="4">The sequence shown here is derived from an EMBL/GenBank/DDBJ whole genome shotgun (WGS) entry which is preliminary data.</text>
</comment>
<sequence>MPHEHLAPDVALRGLARETRWMDATDQARLVRSGGVTALELVDAAIERITALNPAVNAVVMEWYDHARSLVAHQAAEGPFAGVPFLLKDFMAPYAGQTMSNGNGRLKDLAVPSTADSTLVSRFRGTGLITVGRTNTPEFAAMGTTEPRAWGPTRNPWNPAYSTGGSSGGATAAVAAGMVPIAHASDGSGSIRIPAALSGLVGLKPSRGRITAGPFADEWGPAVSFAVSRTVRDTAALLDAVCGPSVGDLVVAPAPDRPYVRELDAAPAPLRIGVLDRLPSGGAVHADCAAAVHDAAALLEELGHQVESAFPPVLGQADVADGPLALMATSPMLGSFRHLADALGRDLTAADMEPLTWAAYQKLKRVLADDYLQAYAESVRYRRQMQQWWADGFDLLLTPTTAAPAPAIGSYSGDPRQAAALGARYIVFTRPFNITGQPAVSLPLHWNRAGLPIGVQFAAAHGREDLLIAIAAQLEQARPWAQRTPSPPNENLGEARARV</sequence>
<dbReference type="PANTHER" id="PTHR11895">
    <property type="entry name" value="TRANSAMIDASE"/>
    <property type="match status" value="1"/>
</dbReference>
<evidence type="ECO:0000313" key="5">
    <source>
        <dbReference type="Proteomes" id="UP000666915"/>
    </source>
</evidence>
<dbReference type="PANTHER" id="PTHR11895:SF7">
    <property type="entry name" value="GLUTAMYL-TRNA(GLN) AMIDOTRANSFERASE SUBUNIT A, MITOCHONDRIAL"/>
    <property type="match status" value="1"/>
</dbReference>
<comment type="similarity">
    <text evidence="1">Belongs to the amidase family.</text>
</comment>
<dbReference type="Gene3D" id="3.90.1300.10">
    <property type="entry name" value="Amidase signature (AS) domain"/>
    <property type="match status" value="1"/>
</dbReference>
<organism evidence="4 5">
    <name type="scientific">Actinomadura nitritigenes</name>
    <dbReference type="NCBI Taxonomy" id="134602"/>
    <lineage>
        <taxon>Bacteria</taxon>
        <taxon>Bacillati</taxon>
        <taxon>Actinomycetota</taxon>
        <taxon>Actinomycetes</taxon>
        <taxon>Streptosporangiales</taxon>
        <taxon>Thermomonosporaceae</taxon>
        <taxon>Actinomadura</taxon>
    </lineage>
</organism>
<name>A0ABS3RA30_9ACTN</name>
<dbReference type="EMBL" id="JAGEOK010000027">
    <property type="protein sequence ID" value="MBO2442687.1"/>
    <property type="molecule type" value="Genomic_DNA"/>
</dbReference>
<feature type="domain" description="Amidase" evidence="3">
    <location>
        <begin position="40"/>
        <end position="467"/>
    </location>
</feature>
<protein>
    <submittedName>
        <fullName evidence="4">Amidase</fullName>
    </submittedName>
</protein>
<dbReference type="InterPro" id="IPR000120">
    <property type="entry name" value="Amidase"/>
</dbReference>
<accession>A0ABS3RA30</accession>
<reference evidence="4 5" key="1">
    <citation type="submission" date="2021-03" db="EMBL/GenBank/DDBJ databases">
        <authorList>
            <person name="Kanchanasin P."/>
            <person name="Saeng-In P."/>
            <person name="Phongsopitanun W."/>
            <person name="Yuki M."/>
            <person name="Kudo T."/>
            <person name="Ohkuma M."/>
            <person name="Tanasupawat S."/>
        </authorList>
    </citation>
    <scope>NUCLEOTIDE SEQUENCE [LARGE SCALE GENOMIC DNA]</scope>
    <source>
        <strain evidence="4 5">L46</strain>
    </source>
</reference>
<gene>
    <name evidence="4" type="ORF">J4557_34690</name>
</gene>
<evidence type="ECO:0000259" key="3">
    <source>
        <dbReference type="Pfam" id="PF01425"/>
    </source>
</evidence>
<proteinExistence type="inferred from homology"/>
<dbReference type="RefSeq" id="WP_208271006.1">
    <property type="nucleotide sequence ID" value="NZ_BAAAGM010000054.1"/>
</dbReference>
<keyword evidence="5" id="KW-1185">Reference proteome</keyword>
<dbReference type="Pfam" id="PF01425">
    <property type="entry name" value="Amidase"/>
    <property type="match status" value="1"/>
</dbReference>
<evidence type="ECO:0000256" key="2">
    <source>
        <dbReference type="SAM" id="MobiDB-lite"/>
    </source>
</evidence>
<dbReference type="InterPro" id="IPR036928">
    <property type="entry name" value="AS_sf"/>
</dbReference>